<dbReference type="InterPro" id="IPR026341">
    <property type="entry name" value="T9SS_type_B"/>
</dbReference>
<dbReference type="OrthoDB" id="631648at2"/>
<evidence type="ECO:0008006" key="4">
    <source>
        <dbReference type="Google" id="ProtNLM"/>
    </source>
</evidence>
<dbReference type="EMBL" id="LGTQ01000012">
    <property type="protein sequence ID" value="KPM47177.1"/>
    <property type="molecule type" value="Genomic_DNA"/>
</dbReference>
<reference evidence="2 3" key="1">
    <citation type="submission" date="2015-07" db="EMBL/GenBank/DDBJ databases">
        <title>The draft genome sequence of Leadbetterella sp. JN14-9.</title>
        <authorList>
            <person name="Liu Y."/>
            <person name="Du J."/>
            <person name="Shao Z."/>
        </authorList>
    </citation>
    <scope>NUCLEOTIDE SEQUENCE [LARGE SCALE GENOMIC DNA]</scope>
    <source>
        <strain evidence="2 3">JN14-9</strain>
    </source>
</reference>
<dbReference type="STRING" id="1605367.AFM12_15295"/>
<dbReference type="Gene3D" id="2.60.40.10">
    <property type="entry name" value="Immunoglobulins"/>
    <property type="match status" value="1"/>
</dbReference>
<feature type="chain" id="PRO_5006135549" description="Fibronectin type-III domain-containing protein" evidence="1">
    <location>
        <begin position="31"/>
        <end position="703"/>
    </location>
</feature>
<dbReference type="RefSeq" id="WP_055149803.1">
    <property type="nucleotide sequence ID" value="NZ_JXSZ01000012.1"/>
</dbReference>
<dbReference type="NCBIfam" id="TIGR04131">
    <property type="entry name" value="Bac_Flav_CTERM"/>
    <property type="match status" value="1"/>
</dbReference>
<proteinExistence type="predicted"/>
<gene>
    <name evidence="2" type="ORF">AFM12_15295</name>
</gene>
<organism evidence="2 3">
    <name type="scientific">Jiulongibacter sediminis</name>
    <dbReference type="NCBI Taxonomy" id="1605367"/>
    <lineage>
        <taxon>Bacteria</taxon>
        <taxon>Pseudomonadati</taxon>
        <taxon>Bacteroidota</taxon>
        <taxon>Cytophagia</taxon>
        <taxon>Cytophagales</taxon>
        <taxon>Leadbetterellaceae</taxon>
        <taxon>Jiulongibacter</taxon>
    </lineage>
</organism>
<protein>
    <recommendedName>
        <fullName evidence="4">Fibronectin type-III domain-containing protein</fullName>
    </recommendedName>
</protein>
<feature type="signal peptide" evidence="1">
    <location>
        <begin position="1"/>
        <end position="30"/>
    </location>
</feature>
<name>A0A0P7BA10_9BACT</name>
<comment type="caution">
    <text evidence="2">The sequence shown here is derived from an EMBL/GenBank/DDBJ whole genome shotgun (WGS) entry which is preliminary data.</text>
</comment>
<dbReference type="SUPFAM" id="SSF49265">
    <property type="entry name" value="Fibronectin type III"/>
    <property type="match status" value="1"/>
</dbReference>
<keyword evidence="3" id="KW-1185">Reference proteome</keyword>
<dbReference type="InterPro" id="IPR036116">
    <property type="entry name" value="FN3_sf"/>
</dbReference>
<dbReference type="Proteomes" id="UP000050454">
    <property type="component" value="Unassembled WGS sequence"/>
</dbReference>
<dbReference type="Pfam" id="PF13585">
    <property type="entry name" value="CHU_C"/>
    <property type="match status" value="1"/>
</dbReference>
<accession>A0A0P7BA10</accession>
<sequence>MKINLPKKVKRYIGAILAILIPLLSINATAQNKPSVCVTPPPGYLLGGDFGTATETCIGANEATKPINATNATVTSIGQFSSVSYYFGMTDDVDITAPGFSPVVASLNGGIFKGTGTLPAGNHWILQIGERGGQKYLDCNSIRVLSEAEPVADIYTCDGTSVTIEIKDVPENVHDRYIIDWGIGVEETIENFTLPYVQTRTYGGTLAQVSIKGQYQVTSGFDKCTTDPKVETPSQGVAPVLSSLKTTEGGKGVRLGFRNYTLGTEYEVQYAEDNGGSYNWVKLGTAKDGEFEAGGLDENKKYCFRIVVEGYCGAIVPSNIVCGFGLSSTQSSSSDVSLYWDFPTAPGGVPQQLSLNRFTQGCDSCLDPLSLNSKLDTGFSDNNLECGKVYSYVVTARYAVQINGRTEYIIIESEDYEVDPMNGNIKIIPNGVINAGYTSTDDSMIKLVVFSEQDASNYTFFHKAPDEKDFIRIGSGPNTFDDISVVPNSGSYCYKYQVEDACGIESDLSPEFCTVFLSANGNTLDWTDYSFPDNVLTSGPAEYIVEMWDSDIGAFLPAYRTTDLSQGVGEMIYQATTPTLKFRIRAEQDLDLPGFTDFTFPSYSNTVTIEIPANVYIPSAFTPNGDGMNDNFEIRSKFLDSGTITIYDRWGSVIFEGDVDGSGWNGTIRSGEMAPSGSYGYRINGVSLAGEEFSKSGSVSLLK</sequence>
<dbReference type="AlphaFoldDB" id="A0A0P7BA10"/>
<dbReference type="InterPro" id="IPR013783">
    <property type="entry name" value="Ig-like_fold"/>
</dbReference>
<evidence type="ECO:0000256" key="1">
    <source>
        <dbReference type="SAM" id="SignalP"/>
    </source>
</evidence>
<evidence type="ECO:0000313" key="3">
    <source>
        <dbReference type="Proteomes" id="UP000050454"/>
    </source>
</evidence>
<keyword evidence="1" id="KW-0732">Signal</keyword>
<evidence type="ECO:0000313" key="2">
    <source>
        <dbReference type="EMBL" id="KPM47177.1"/>
    </source>
</evidence>